<proteinExistence type="predicted"/>
<gene>
    <name evidence="2" type="ORF">VJ920_03405</name>
</gene>
<organism evidence="2 3">
    <name type="scientific">Adlercreutzia shanghongiae</name>
    <dbReference type="NCBI Taxonomy" id="3111773"/>
    <lineage>
        <taxon>Bacteria</taxon>
        <taxon>Bacillati</taxon>
        <taxon>Actinomycetota</taxon>
        <taxon>Coriobacteriia</taxon>
        <taxon>Eggerthellales</taxon>
        <taxon>Eggerthellaceae</taxon>
        <taxon>Adlercreutzia</taxon>
    </lineage>
</organism>
<protein>
    <submittedName>
        <fullName evidence="2">Uncharacterized protein</fullName>
    </submittedName>
</protein>
<sequence length="88" mass="9669">MGDKCKFVWNRDGAEALLRSAGVQDDLMARGKRIKDRADSSTGAKFALKKRKGRKGGRPYVVVAANSRHAKAKNARRNTLLKSIDAGR</sequence>
<evidence type="ECO:0000313" key="3">
    <source>
        <dbReference type="Proteomes" id="UP001343724"/>
    </source>
</evidence>
<accession>A0ABU6IX33</accession>
<comment type="caution">
    <text evidence="2">The sequence shown here is derived from an EMBL/GenBank/DDBJ whole genome shotgun (WGS) entry which is preliminary data.</text>
</comment>
<dbReference type="Proteomes" id="UP001343724">
    <property type="component" value="Unassembled WGS sequence"/>
</dbReference>
<reference evidence="2 3" key="1">
    <citation type="submission" date="2024-01" db="EMBL/GenBank/DDBJ databases">
        <title>novel species in genus Adlercreutzia.</title>
        <authorList>
            <person name="Liu X."/>
        </authorList>
    </citation>
    <scope>NUCLEOTIDE SEQUENCE [LARGE SCALE GENOMIC DNA]</scope>
    <source>
        <strain evidence="2 3">R22</strain>
    </source>
</reference>
<feature type="region of interest" description="Disordered" evidence="1">
    <location>
        <begin position="68"/>
        <end position="88"/>
    </location>
</feature>
<keyword evidence="3" id="KW-1185">Reference proteome</keyword>
<dbReference type="RefSeq" id="WP_326439627.1">
    <property type="nucleotide sequence ID" value="NZ_JAYMFH010000003.1"/>
</dbReference>
<dbReference type="EMBL" id="JAYMFH010000003">
    <property type="protein sequence ID" value="MEC4294355.1"/>
    <property type="molecule type" value="Genomic_DNA"/>
</dbReference>
<name>A0ABU6IX33_9ACTN</name>
<evidence type="ECO:0000313" key="2">
    <source>
        <dbReference type="EMBL" id="MEC4294355.1"/>
    </source>
</evidence>
<evidence type="ECO:0000256" key="1">
    <source>
        <dbReference type="SAM" id="MobiDB-lite"/>
    </source>
</evidence>